<dbReference type="GO" id="GO:0016020">
    <property type="term" value="C:membrane"/>
    <property type="evidence" value="ECO:0007669"/>
    <property type="project" value="UniProtKB-SubCell"/>
</dbReference>
<dbReference type="InterPro" id="IPR036869">
    <property type="entry name" value="J_dom_sf"/>
</dbReference>
<keyword evidence="3" id="KW-0143">Chaperone</keyword>
<protein>
    <submittedName>
        <fullName evidence="7">Cysteine string protein</fullName>
    </submittedName>
</protein>
<feature type="compositionally biased region" description="Polar residues" evidence="4">
    <location>
        <begin position="154"/>
        <end position="177"/>
    </location>
</feature>
<dbReference type="PANTHER" id="PTHR44027">
    <property type="entry name" value="DNAJ HOMOLOG SUBFAMILY C MEMBER 5 HOMOLOG"/>
    <property type="match status" value="1"/>
</dbReference>
<dbReference type="WBParaSite" id="Hba_15508">
    <property type="protein sequence ID" value="Hba_15508"/>
    <property type="gene ID" value="Hba_15508"/>
</dbReference>
<dbReference type="SUPFAM" id="SSF46565">
    <property type="entry name" value="Chaperone J-domain"/>
    <property type="match status" value="1"/>
</dbReference>
<keyword evidence="5" id="KW-1133">Transmembrane helix</keyword>
<feature type="region of interest" description="Disordered" evidence="4">
    <location>
        <begin position="150"/>
        <end position="177"/>
    </location>
</feature>
<evidence type="ECO:0000256" key="4">
    <source>
        <dbReference type="SAM" id="MobiDB-lite"/>
    </source>
</evidence>
<dbReference type="InterPro" id="IPR051434">
    <property type="entry name" value="DnaJ_C_subfamily_member5"/>
</dbReference>
<dbReference type="GO" id="GO:1900073">
    <property type="term" value="P:regulation of neuromuscular synaptic transmission"/>
    <property type="evidence" value="ECO:0007669"/>
    <property type="project" value="TreeGrafter"/>
</dbReference>
<keyword evidence="6" id="KW-1185">Reference proteome</keyword>
<dbReference type="AlphaFoldDB" id="A0A1I7XD92"/>
<dbReference type="PANTHER" id="PTHR44027:SF7">
    <property type="entry name" value="DNAJ HOMOLOG SUBFAMILY C MEMBER 5 HOMOLOG"/>
    <property type="match status" value="1"/>
</dbReference>
<feature type="transmembrane region" description="Helical" evidence="5">
    <location>
        <begin position="81"/>
        <end position="98"/>
    </location>
</feature>
<proteinExistence type="predicted"/>
<evidence type="ECO:0000256" key="1">
    <source>
        <dbReference type="ARBA" id="ARBA00004370"/>
    </source>
</evidence>
<dbReference type="GO" id="GO:0005737">
    <property type="term" value="C:cytoplasm"/>
    <property type="evidence" value="ECO:0007669"/>
    <property type="project" value="UniProtKB-ARBA"/>
</dbReference>
<evidence type="ECO:0000313" key="6">
    <source>
        <dbReference type="Proteomes" id="UP000095283"/>
    </source>
</evidence>
<evidence type="ECO:0000256" key="3">
    <source>
        <dbReference type="ARBA" id="ARBA00023186"/>
    </source>
</evidence>
<keyword evidence="5" id="KW-0812">Transmembrane</keyword>
<dbReference type="GO" id="GO:0061177">
    <property type="term" value="C:type Is terminal bouton"/>
    <property type="evidence" value="ECO:0007669"/>
    <property type="project" value="TreeGrafter"/>
</dbReference>
<sequence>MSSERASEEGNTGFESNAHTVGHETSIVLFIYYFKEINYANGVLSNPNKRKVYDEMGDTGLKLMEQFGEDEKILQWLLKPWFKWVFFGFGLFTCGFFCCCCGCMCCCKCCCNFCCGKYVPKEPEENVKYASIYIYIYIYIYYHTTDEDDLADSENGSPQIIITQPGSGEEPTTSSGNIPTVHCPSPRGANGEEPIRPTVIPMPPPSGYGTIESSH</sequence>
<name>A0A1I7XD92_HETBA</name>
<feature type="region of interest" description="Disordered" evidence="4">
    <location>
        <begin position="189"/>
        <end position="215"/>
    </location>
</feature>
<evidence type="ECO:0000313" key="7">
    <source>
        <dbReference type="WBParaSite" id="Hba_15508"/>
    </source>
</evidence>
<evidence type="ECO:0000256" key="5">
    <source>
        <dbReference type="SAM" id="Phobius"/>
    </source>
</evidence>
<dbReference type="Gene3D" id="1.10.287.110">
    <property type="entry name" value="DnaJ domain"/>
    <property type="match status" value="1"/>
</dbReference>
<organism evidence="6 7">
    <name type="scientific">Heterorhabditis bacteriophora</name>
    <name type="common">Entomopathogenic nematode worm</name>
    <dbReference type="NCBI Taxonomy" id="37862"/>
    <lineage>
        <taxon>Eukaryota</taxon>
        <taxon>Metazoa</taxon>
        <taxon>Ecdysozoa</taxon>
        <taxon>Nematoda</taxon>
        <taxon>Chromadorea</taxon>
        <taxon>Rhabditida</taxon>
        <taxon>Rhabditina</taxon>
        <taxon>Rhabditomorpha</taxon>
        <taxon>Strongyloidea</taxon>
        <taxon>Heterorhabditidae</taxon>
        <taxon>Heterorhabditis</taxon>
    </lineage>
</organism>
<dbReference type="Proteomes" id="UP000095283">
    <property type="component" value="Unplaced"/>
</dbReference>
<comment type="subcellular location">
    <subcellularLocation>
        <location evidence="1">Membrane</location>
    </subcellularLocation>
</comment>
<reference evidence="7" key="1">
    <citation type="submission" date="2016-11" db="UniProtKB">
        <authorList>
            <consortium name="WormBaseParasite"/>
        </authorList>
    </citation>
    <scope>IDENTIFICATION</scope>
</reference>
<keyword evidence="2 5" id="KW-0472">Membrane</keyword>
<accession>A0A1I7XD92</accession>
<evidence type="ECO:0000256" key="2">
    <source>
        <dbReference type="ARBA" id="ARBA00023136"/>
    </source>
</evidence>